<name>A0A4Q4N9M3_ALTAL</name>
<dbReference type="PANTHER" id="PTHR12001:SF72">
    <property type="entry name" value="THIJ_PFPI FAMILY PROTEIN (AFU_ORTHOLOGUE AFUA_3G01210)-RELATED"/>
    <property type="match status" value="1"/>
</dbReference>
<dbReference type="PROSITE" id="PS00444">
    <property type="entry name" value="POLYPRENYL_SYNTHASE_2"/>
    <property type="match status" value="1"/>
</dbReference>
<evidence type="ECO:0000256" key="3">
    <source>
        <dbReference type="ARBA" id="ARBA00022723"/>
    </source>
</evidence>
<dbReference type="PANTHER" id="PTHR12001">
    <property type="entry name" value="GERANYLGERANYL PYROPHOSPHATE SYNTHASE"/>
    <property type="match status" value="1"/>
</dbReference>
<evidence type="ECO:0000256" key="1">
    <source>
        <dbReference type="ARBA" id="ARBA00012382"/>
    </source>
</evidence>
<dbReference type="GO" id="GO:0004311">
    <property type="term" value="F:geranylgeranyl diphosphate synthase activity"/>
    <property type="evidence" value="ECO:0007669"/>
    <property type="project" value="UniProtKB-EC"/>
</dbReference>
<dbReference type="VEuPathDB" id="FungiDB:CC77DRAFT_1076840"/>
<keyword evidence="4" id="KW-0460">Magnesium</keyword>
<dbReference type="Gene3D" id="1.10.600.10">
    <property type="entry name" value="Farnesyl Diphosphate Synthase"/>
    <property type="match status" value="2"/>
</dbReference>
<organism evidence="6 7">
    <name type="scientific">Alternaria alternata</name>
    <name type="common">Alternaria rot fungus</name>
    <name type="synonym">Torula alternata</name>
    <dbReference type="NCBI Taxonomy" id="5599"/>
    <lineage>
        <taxon>Eukaryota</taxon>
        <taxon>Fungi</taxon>
        <taxon>Dikarya</taxon>
        <taxon>Ascomycota</taxon>
        <taxon>Pezizomycotina</taxon>
        <taxon>Dothideomycetes</taxon>
        <taxon>Pleosporomycetidae</taxon>
        <taxon>Pleosporales</taxon>
        <taxon>Pleosporineae</taxon>
        <taxon>Pleosporaceae</taxon>
        <taxon>Alternaria</taxon>
        <taxon>Alternaria sect. Alternaria</taxon>
        <taxon>Alternaria alternata complex</taxon>
    </lineage>
</organism>
<dbReference type="InterPro" id="IPR000092">
    <property type="entry name" value="Polyprenyl_synt"/>
</dbReference>
<dbReference type="Proteomes" id="UP000291422">
    <property type="component" value="Unassembled WGS sequence"/>
</dbReference>
<dbReference type="EC" id="2.5.1.29" evidence="1"/>
<evidence type="ECO:0000256" key="4">
    <source>
        <dbReference type="ARBA" id="ARBA00022842"/>
    </source>
</evidence>
<evidence type="ECO:0000313" key="7">
    <source>
        <dbReference type="Proteomes" id="UP000291422"/>
    </source>
</evidence>
<dbReference type="Pfam" id="PF19086">
    <property type="entry name" value="Terpene_syn_C_2"/>
    <property type="match status" value="1"/>
</dbReference>
<dbReference type="PROSITE" id="PS00723">
    <property type="entry name" value="POLYPRENYL_SYNTHASE_1"/>
    <property type="match status" value="1"/>
</dbReference>
<comment type="caution">
    <text evidence="6">The sequence shown here is derived from an EMBL/GenBank/DDBJ whole genome shotgun (WGS) entry which is preliminary data.</text>
</comment>
<dbReference type="Pfam" id="PF00348">
    <property type="entry name" value="polyprenyl_synt"/>
    <property type="match status" value="1"/>
</dbReference>
<sequence length="733" mass="83434">MDKPKQASADETSYLVSLSHYDTSSLCSDYTLRRHKYEPEANAGCYEARQDWIIYVGPIEEFGGCNPINGNFSAVVLPLTKPERLRMIAYVLECTIPAPYGFPITEVVCLLNTDAFLYDNMIELEKPETSRADNQNKREWKNTNPALGKTQIQAKIMIQLASIDHACTERVKSVWKEMIDTTLRDKNKCFTHLEEYVNFRMIDTGAPFVEAMLLFGMGVTLTKEEDIQLEQIRKPCYAALGLANDFFSFDREYADFEKSGKSQTLTNAVWLHMQWYNKDVNAAKSMTLEATKRYEEKFLGSCAEFRQNNAPIPEKLDRYLDALAYQISGNVVWSLNCPRYHREYRYDPNVGMEDGLTAESLQKTLCLEYDAYIRTEVKEERDESSRRSSTDSSLQASEDDSFTTRDDVSISSCTSVSSSTLKDDQILGNDLLGRENVQAPFDYITSLPSKGVRDTFTDALNIWLNVPETVVSRIKSLGNRLHAASLMLDDIEDGSNLRRGQPATHTVFGIAQTINSGCYEILLAVSEAQELGAAEVKIVLEELAELHIGQSYDLFWTYHTQCPSENEYLEMVNKKTGGLFRLLVRLLLASADCELLRVTRGADIEELVSCIGIQYQVRDDYQNLHSPEYSAQKGFCEDLDEGKMSFPLVHALNNCEDNAELYELLRQRRDIGYLSDEQKRLVLGQLDRVGSMMYTRDTLKRLQGEIHAGLKRIENVTGRENWILRALLQRLEV</sequence>
<protein>
    <recommendedName>
        <fullName evidence="1">geranylgeranyl diphosphate synthase</fullName>
        <ecNumber evidence="1">2.5.1.29</ecNumber>
    </recommendedName>
</protein>
<reference evidence="7" key="1">
    <citation type="journal article" date="2019" name="bioRxiv">
        <title>Genomics, evolutionary history and diagnostics of the Alternaria alternata species group including apple and Asian pear pathotypes.</title>
        <authorList>
            <person name="Armitage A.D."/>
            <person name="Cockerton H.M."/>
            <person name="Sreenivasaprasad S."/>
            <person name="Woodhall J.W."/>
            <person name="Lane C.R."/>
            <person name="Harrison R.J."/>
            <person name="Clarkson J.P."/>
        </authorList>
    </citation>
    <scope>NUCLEOTIDE SEQUENCE [LARGE SCALE GENOMIC DNA]</scope>
    <source>
        <strain evidence="7">FERA 1177</strain>
    </source>
</reference>
<proteinExistence type="predicted"/>
<feature type="region of interest" description="Disordered" evidence="5">
    <location>
        <begin position="378"/>
        <end position="405"/>
    </location>
</feature>
<dbReference type="GO" id="GO:0046872">
    <property type="term" value="F:metal ion binding"/>
    <property type="evidence" value="ECO:0007669"/>
    <property type="project" value="UniProtKB-KW"/>
</dbReference>
<keyword evidence="2" id="KW-0808">Transferase</keyword>
<dbReference type="AlphaFoldDB" id="A0A4Q4N9M3"/>
<evidence type="ECO:0000313" key="6">
    <source>
        <dbReference type="EMBL" id="RYN72285.1"/>
    </source>
</evidence>
<accession>A0A4Q4N9M3</accession>
<evidence type="ECO:0000256" key="5">
    <source>
        <dbReference type="SAM" id="MobiDB-lite"/>
    </source>
</evidence>
<gene>
    <name evidence="6" type="ORF">AA0117_g8747</name>
</gene>
<evidence type="ECO:0000256" key="2">
    <source>
        <dbReference type="ARBA" id="ARBA00022679"/>
    </source>
</evidence>
<dbReference type="GO" id="GO:0046165">
    <property type="term" value="P:alcohol biosynthetic process"/>
    <property type="evidence" value="ECO:0007669"/>
    <property type="project" value="UniProtKB-ARBA"/>
</dbReference>
<keyword evidence="3" id="KW-0479">Metal-binding</keyword>
<dbReference type="InterPro" id="IPR033749">
    <property type="entry name" value="Polyprenyl_synt_CS"/>
</dbReference>
<dbReference type="GO" id="GO:0043386">
    <property type="term" value="P:mycotoxin biosynthetic process"/>
    <property type="evidence" value="ECO:0007669"/>
    <property type="project" value="UniProtKB-ARBA"/>
</dbReference>
<dbReference type="SFLD" id="SFLDS00005">
    <property type="entry name" value="Isoprenoid_Synthase_Type_I"/>
    <property type="match status" value="1"/>
</dbReference>
<dbReference type="EMBL" id="PDXD01000027">
    <property type="protein sequence ID" value="RYN72285.1"/>
    <property type="molecule type" value="Genomic_DNA"/>
</dbReference>
<dbReference type="SUPFAM" id="SSF48576">
    <property type="entry name" value="Terpenoid synthases"/>
    <property type="match status" value="2"/>
</dbReference>
<dbReference type="GO" id="GO:0008299">
    <property type="term" value="P:isoprenoid biosynthetic process"/>
    <property type="evidence" value="ECO:0007669"/>
    <property type="project" value="InterPro"/>
</dbReference>
<feature type="compositionally biased region" description="Basic and acidic residues" evidence="5">
    <location>
        <begin position="378"/>
        <end position="389"/>
    </location>
</feature>
<dbReference type="InterPro" id="IPR008949">
    <property type="entry name" value="Isoprenoid_synthase_dom_sf"/>
</dbReference>